<dbReference type="AlphaFoldDB" id="A0A0A9GAI3"/>
<accession>A0A0A9GAI3</accession>
<proteinExistence type="predicted"/>
<dbReference type="EMBL" id="GBRH01180223">
    <property type="protein sequence ID" value="JAE17673.1"/>
    <property type="molecule type" value="Transcribed_RNA"/>
</dbReference>
<name>A0A0A9GAI3_ARUDO</name>
<reference evidence="1" key="2">
    <citation type="journal article" date="2015" name="Data Brief">
        <title>Shoot transcriptome of the giant reed, Arundo donax.</title>
        <authorList>
            <person name="Barrero R.A."/>
            <person name="Guerrero F.D."/>
            <person name="Moolhuijzen P."/>
            <person name="Goolsby J.A."/>
            <person name="Tidwell J."/>
            <person name="Bellgard S.E."/>
            <person name="Bellgard M.I."/>
        </authorList>
    </citation>
    <scope>NUCLEOTIDE SEQUENCE</scope>
    <source>
        <tissue evidence="1">Shoot tissue taken approximately 20 cm above the soil surface</tissue>
    </source>
</reference>
<sequence length="85" mass="10039">MSPALIHQNNQLIINEIHRLEKKLMRKRQSKKHFHLPHERSMACLRNAQVQKGVDGFILAVDSCVETEPRSHQGRQASFFQPYFW</sequence>
<evidence type="ECO:0000313" key="1">
    <source>
        <dbReference type="EMBL" id="JAE17673.1"/>
    </source>
</evidence>
<organism evidence="1">
    <name type="scientific">Arundo donax</name>
    <name type="common">Giant reed</name>
    <name type="synonym">Donax arundinaceus</name>
    <dbReference type="NCBI Taxonomy" id="35708"/>
    <lineage>
        <taxon>Eukaryota</taxon>
        <taxon>Viridiplantae</taxon>
        <taxon>Streptophyta</taxon>
        <taxon>Embryophyta</taxon>
        <taxon>Tracheophyta</taxon>
        <taxon>Spermatophyta</taxon>
        <taxon>Magnoliopsida</taxon>
        <taxon>Liliopsida</taxon>
        <taxon>Poales</taxon>
        <taxon>Poaceae</taxon>
        <taxon>PACMAD clade</taxon>
        <taxon>Arundinoideae</taxon>
        <taxon>Arundineae</taxon>
        <taxon>Arundo</taxon>
    </lineage>
</organism>
<protein>
    <submittedName>
        <fullName evidence="1">Uncharacterized protein</fullName>
    </submittedName>
</protein>
<reference evidence="1" key="1">
    <citation type="submission" date="2014-09" db="EMBL/GenBank/DDBJ databases">
        <authorList>
            <person name="Magalhaes I.L.F."/>
            <person name="Oliveira U."/>
            <person name="Santos F.R."/>
            <person name="Vidigal T.H.D.A."/>
            <person name="Brescovit A.D."/>
            <person name="Santos A.J."/>
        </authorList>
    </citation>
    <scope>NUCLEOTIDE SEQUENCE</scope>
    <source>
        <tissue evidence="1">Shoot tissue taken approximately 20 cm above the soil surface</tissue>
    </source>
</reference>